<organism evidence="1">
    <name type="scientific">Arundo donax</name>
    <name type="common">Giant reed</name>
    <name type="synonym">Donax arundinaceus</name>
    <dbReference type="NCBI Taxonomy" id="35708"/>
    <lineage>
        <taxon>Eukaryota</taxon>
        <taxon>Viridiplantae</taxon>
        <taxon>Streptophyta</taxon>
        <taxon>Embryophyta</taxon>
        <taxon>Tracheophyta</taxon>
        <taxon>Spermatophyta</taxon>
        <taxon>Magnoliopsida</taxon>
        <taxon>Liliopsida</taxon>
        <taxon>Poales</taxon>
        <taxon>Poaceae</taxon>
        <taxon>PACMAD clade</taxon>
        <taxon>Arundinoideae</taxon>
        <taxon>Arundineae</taxon>
        <taxon>Arundo</taxon>
    </lineage>
</organism>
<name>A0A0A8ZLV4_ARUDO</name>
<proteinExistence type="predicted"/>
<reference evidence="1" key="2">
    <citation type="journal article" date="2015" name="Data Brief">
        <title>Shoot transcriptome of the giant reed, Arundo donax.</title>
        <authorList>
            <person name="Barrero R.A."/>
            <person name="Guerrero F.D."/>
            <person name="Moolhuijzen P."/>
            <person name="Goolsby J.A."/>
            <person name="Tidwell J."/>
            <person name="Bellgard S.E."/>
            <person name="Bellgard M.I."/>
        </authorList>
    </citation>
    <scope>NUCLEOTIDE SEQUENCE</scope>
    <source>
        <tissue evidence="1">Shoot tissue taken approximately 20 cm above the soil surface</tissue>
    </source>
</reference>
<sequence>MALPKTRIRNYKQLQENVSAALTRLHNNKYVVNSILIYQRYFDQRPGRIPVQ</sequence>
<reference evidence="1" key="1">
    <citation type="submission" date="2014-09" db="EMBL/GenBank/DDBJ databases">
        <authorList>
            <person name="Magalhaes I.L.F."/>
            <person name="Oliveira U."/>
            <person name="Santos F.R."/>
            <person name="Vidigal T.H.D.A."/>
            <person name="Brescovit A.D."/>
            <person name="Santos A.J."/>
        </authorList>
    </citation>
    <scope>NUCLEOTIDE SEQUENCE</scope>
    <source>
        <tissue evidence="1">Shoot tissue taken approximately 20 cm above the soil surface</tissue>
    </source>
</reference>
<dbReference type="EMBL" id="GBRH01257496">
    <property type="protein sequence ID" value="JAD40399.1"/>
    <property type="molecule type" value="Transcribed_RNA"/>
</dbReference>
<evidence type="ECO:0000313" key="1">
    <source>
        <dbReference type="EMBL" id="JAD40399.1"/>
    </source>
</evidence>
<protein>
    <submittedName>
        <fullName evidence="1">Uncharacterized protein</fullName>
    </submittedName>
</protein>
<accession>A0A0A8ZLV4</accession>
<dbReference type="AlphaFoldDB" id="A0A0A8ZLV4"/>